<evidence type="ECO:0000313" key="5">
    <source>
        <dbReference type="EMBL" id="MRW93754.1"/>
    </source>
</evidence>
<proteinExistence type="predicted"/>
<name>A0A6I2LAA3_9BURK</name>
<dbReference type="SUPFAM" id="SSF48230">
    <property type="entry name" value="Chondroitin AC/alginate lyase"/>
    <property type="match status" value="1"/>
</dbReference>
<dbReference type="GO" id="GO:0042597">
    <property type="term" value="C:periplasmic space"/>
    <property type="evidence" value="ECO:0007669"/>
    <property type="project" value="InterPro"/>
</dbReference>
<dbReference type="PROSITE" id="PS51257">
    <property type="entry name" value="PROKAR_LIPOPROTEIN"/>
    <property type="match status" value="1"/>
</dbReference>
<dbReference type="AlphaFoldDB" id="A0A6I2LAA3"/>
<evidence type="ECO:0000256" key="1">
    <source>
        <dbReference type="ARBA" id="ARBA00022729"/>
    </source>
</evidence>
<dbReference type="InterPro" id="IPR008929">
    <property type="entry name" value="Chondroitin_lyas"/>
</dbReference>
<dbReference type="Proteomes" id="UP000433309">
    <property type="component" value="Unassembled WGS sequence"/>
</dbReference>
<keyword evidence="2 5" id="KW-0456">Lyase</keyword>
<evidence type="ECO:0000256" key="2">
    <source>
        <dbReference type="ARBA" id="ARBA00023239"/>
    </source>
</evidence>
<feature type="signal peptide" evidence="3">
    <location>
        <begin position="1"/>
        <end position="22"/>
    </location>
</feature>
<accession>A0A6I2LAA3</accession>
<evidence type="ECO:0000313" key="6">
    <source>
        <dbReference type="Proteomes" id="UP000433309"/>
    </source>
</evidence>
<gene>
    <name evidence="5" type="ORF">GJ699_27540</name>
</gene>
<protein>
    <submittedName>
        <fullName evidence="5">Alginate lyase</fullName>
    </submittedName>
</protein>
<sequence>MINRLSCFAGLALALAMVGAAACEMPPPARVDIDANSYYSDAHHSVIDPVLQAKNIANVKPIEDFLARVARDASGRDPGCALRWLASWGEQQAMLGKLSSEQAYYVRKWTLSGLALSYARVQAQATPAQRAVIESWLRRLADATIAHSDAFRGTRNNHYYWEGLAVTAVGGVTGDARYLAWGRKVFAFAMSQVADDGALPAEMGRAGKALHYHLFAATPLAMMASILNLHDARLDKLVSFTMAAAADPSGLARVTGVAQEPERSDQLAVIYNRHAGRPAPGGQGLWQARLGGALDVANPLEHLQ</sequence>
<dbReference type="Pfam" id="PF05426">
    <property type="entry name" value="Alginate_lyase"/>
    <property type="match status" value="1"/>
</dbReference>
<dbReference type="Gene3D" id="1.50.10.100">
    <property type="entry name" value="Chondroitin AC/alginate lyase"/>
    <property type="match status" value="1"/>
</dbReference>
<evidence type="ECO:0000256" key="3">
    <source>
        <dbReference type="SAM" id="SignalP"/>
    </source>
</evidence>
<reference evidence="5 6" key="1">
    <citation type="submission" date="2019-11" db="EMBL/GenBank/DDBJ databases">
        <title>Novel species isolated from a subtropical stream in China.</title>
        <authorList>
            <person name="Lu H."/>
        </authorList>
    </citation>
    <scope>NUCLEOTIDE SEQUENCE [LARGE SCALE GENOMIC DNA]</scope>
    <source>
        <strain evidence="5 6">FT80W</strain>
    </source>
</reference>
<comment type="caution">
    <text evidence="5">The sequence shown here is derived from an EMBL/GenBank/DDBJ whole genome shotgun (WGS) entry which is preliminary data.</text>
</comment>
<feature type="chain" id="PRO_5026077852" evidence="3">
    <location>
        <begin position="23"/>
        <end position="304"/>
    </location>
</feature>
<dbReference type="EMBL" id="WKJK01000019">
    <property type="protein sequence ID" value="MRW93754.1"/>
    <property type="molecule type" value="Genomic_DNA"/>
</dbReference>
<dbReference type="RefSeq" id="WP_154382478.1">
    <property type="nucleotide sequence ID" value="NZ_WKJK01000019.1"/>
</dbReference>
<evidence type="ECO:0000259" key="4">
    <source>
        <dbReference type="Pfam" id="PF05426"/>
    </source>
</evidence>
<keyword evidence="1 3" id="KW-0732">Signal</keyword>
<organism evidence="5 6">
    <name type="scientific">Duganella guangzhouensis</name>
    <dbReference type="NCBI Taxonomy" id="2666084"/>
    <lineage>
        <taxon>Bacteria</taxon>
        <taxon>Pseudomonadati</taxon>
        <taxon>Pseudomonadota</taxon>
        <taxon>Betaproteobacteria</taxon>
        <taxon>Burkholderiales</taxon>
        <taxon>Oxalobacteraceae</taxon>
        <taxon>Telluria group</taxon>
        <taxon>Duganella</taxon>
    </lineage>
</organism>
<keyword evidence="6" id="KW-1185">Reference proteome</keyword>
<feature type="domain" description="Alginate lyase" evidence="4">
    <location>
        <begin position="33"/>
        <end position="248"/>
    </location>
</feature>
<dbReference type="GO" id="GO:0016829">
    <property type="term" value="F:lyase activity"/>
    <property type="evidence" value="ECO:0007669"/>
    <property type="project" value="UniProtKB-KW"/>
</dbReference>
<dbReference type="InterPro" id="IPR008397">
    <property type="entry name" value="Alginate_lyase_dom"/>
</dbReference>